<keyword evidence="1" id="KW-1133">Transmembrane helix</keyword>
<sequence>MLFVSVLGVLGGIYIWRPLVIERLKKEEEERRMRVAVSDDAMLKRLRAGFPWKKYTQVVCGIGAVWLAWTYYKVSRKERMRGEAMLVYDLEMKRNNANPDEGFVKEC</sequence>
<evidence type="ECO:0000313" key="2">
    <source>
        <dbReference type="EMBL" id="CAD7275673.1"/>
    </source>
</evidence>
<evidence type="ECO:0000256" key="1">
    <source>
        <dbReference type="SAM" id="Phobius"/>
    </source>
</evidence>
<reference evidence="2" key="1">
    <citation type="submission" date="2020-11" db="EMBL/GenBank/DDBJ databases">
        <authorList>
            <person name="Tran Van P."/>
        </authorList>
    </citation>
    <scope>NUCLEOTIDE SEQUENCE</scope>
</reference>
<organism evidence="2">
    <name type="scientific">Notodromas monacha</name>
    <dbReference type="NCBI Taxonomy" id="399045"/>
    <lineage>
        <taxon>Eukaryota</taxon>
        <taxon>Metazoa</taxon>
        <taxon>Ecdysozoa</taxon>
        <taxon>Arthropoda</taxon>
        <taxon>Crustacea</taxon>
        <taxon>Oligostraca</taxon>
        <taxon>Ostracoda</taxon>
        <taxon>Podocopa</taxon>
        <taxon>Podocopida</taxon>
        <taxon>Cypridocopina</taxon>
        <taxon>Cypridoidea</taxon>
        <taxon>Cyprididae</taxon>
        <taxon>Notodromas</taxon>
    </lineage>
</organism>
<accession>A0A7R9GB10</accession>
<dbReference type="Proteomes" id="UP000678499">
    <property type="component" value="Unassembled WGS sequence"/>
</dbReference>
<evidence type="ECO:0000313" key="3">
    <source>
        <dbReference type="Proteomes" id="UP000678499"/>
    </source>
</evidence>
<protein>
    <submittedName>
        <fullName evidence="2">Uncharacterized protein</fullName>
    </submittedName>
</protein>
<keyword evidence="3" id="KW-1185">Reference proteome</keyword>
<name>A0A7R9GB10_9CRUS</name>
<dbReference type="AlphaFoldDB" id="A0A7R9GB10"/>
<proteinExistence type="predicted"/>
<dbReference type="EMBL" id="OA882496">
    <property type="protein sequence ID" value="CAD7275673.1"/>
    <property type="molecule type" value="Genomic_DNA"/>
</dbReference>
<feature type="transmembrane region" description="Helical" evidence="1">
    <location>
        <begin position="55"/>
        <end position="72"/>
    </location>
</feature>
<keyword evidence="1" id="KW-0472">Membrane</keyword>
<gene>
    <name evidence="2" type="ORF">NMOB1V02_LOCUS3462</name>
</gene>
<dbReference type="EMBL" id="CAJPEX010000459">
    <property type="protein sequence ID" value="CAG0915825.1"/>
    <property type="molecule type" value="Genomic_DNA"/>
</dbReference>
<keyword evidence="1" id="KW-0812">Transmembrane</keyword>